<dbReference type="InterPro" id="IPR038404">
    <property type="entry name" value="TRAP_DctP_sf"/>
</dbReference>
<comment type="caution">
    <text evidence="6">The sequence shown here is derived from an EMBL/GenBank/DDBJ whole genome shotgun (WGS) entry which is preliminary data.</text>
</comment>
<dbReference type="Pfam" id="PF03480">
    <property type="entry name" value="DctP"/>
    <property type="match status" value="1"/>
</dbReference>
<dbReference type="RefSeq" id="WP_125560823.1">
    <property type="nucleotide sequence ID" value="NZ_RBVX01000039.1"/>
</dbReference>
<reference evidence="6 7" key="1">
    <citation type="submission" date="2018-10" db="EMBL/GenBank/DDBJ databases">
        <title>Draft genome sequence of Bacillus salarius IM0101, isolated from a hypersaline soil in Inner Mongolia, China.</title>
        <authorList>
            <person name="Yamprayoonswat W."/>
            <person name="Boonvisut S."/>
            <person name="Jumpathong W."/>
            <person name="Sittihan S."/>
            <person name="Ruangsuj P."/>
            <person name="Wanthongcharoen S."/>
            <person name="Thongpramul N."/>
            <person name="Pimmason S."/>
            <person name="Yu B."/>
            <person name="Yasawong M."/>
        </authorList>
    </citation>
    <scope>NUCLEOTIDE SEQUENCE [LARGE SCALE GENOMIC DNA]</scope>
    <source>
        <strain evidence="6 7">IM0101</strain>
    </source>
</reference>
<dbReference type="GO" id="GO:0030288">
    <property type="term" value="C:outer membrane-bounded periplasmic space"/>
    <property type="evidence" value="ECO:0007669"/>
    <property type="project" value="InterPro"/>
</dbReference>
<evidence type="ECO:0000256" key="4">
    <source>
        <dbReference type="SAM" id="MobiDB-lite"/>
    </source>
</evidence>
<comment type="similarity">
    <text evidence="1">Belongs to the bacterial solute-binding protein 7 family.</text>
</comment>
<dbReference type="GO" id="GO:0055085">
    <property type="term" value="P:transmembrane transport"/>
    <property type="evidence" value="ECO:0007669"/>
    <property type="project" value="InterPro"/>
</dbReference>
<keyword evidence="3 5" id="KW-0732">Signal</keyword>
<protein>
    <submittedName>
        <fullName evidence="6">TRAP transporter substrate-binding protein</fullName>
    </submittedName>
</protein>
<dbReference type="PROSITE" id="PS51257">
    <property type="entry name" value="PROKAR_LIPOPROTEIN"/>
    <property type="match status" value="1"/>
</dbReference>
<dbReference type="PANTHER" id="PTHR33376:SF7">
    <property type="entry name" value="C4-DICARBOXYLATE-BINDING PROTEIN DCTB"/>
    <property type="match status" value="1"/>
</dbReference>
<dbReference type="NCBIfam" id="NF037995">
    <property type="entry name" value="TRAP_S1"/>
    <property type="match status" value="1"/>
</dbReference>
<dbReference type="SUPFAM" id="SSF53850">
    <property type="entry name" value="Periplasmic binding protein-like II"/>
    <property type="match status" value="1"/>
</dbReference>
<evidence type="ECO:0000256" key="3">
    <source>
        <dbReference type="ARBA" id="ARBA00022729"/>
    </source>
</evidence>
<evidence type="ECO:0000256" key="1">
    <source>
        <dbReference type="ARBA" id="ARBA00009023"/>
    </source>
</evidence>
<feature type="region of interest" description="Disordered" evidence="4">
    <location>
        <begin position="23"/>
        <end position="43"/>
    </location>
</feature>
<dbReference type="NCBIfam" id="TIGR00787">
    <property type="entry name" value="dctP"/>
    <property type="match status" value="1"/>
</dbReference>
<dbReference type="InterPro" id="IPR004682">
    <property type="entry name" value="TRAP_DctP"/>
</dbReference>
<keyword evidence="7" id="KW-1185">Reference proteome</keyword>
<dbReference type="Gene3D" id="3.40.190.170">
    <property type="entry name" value="Bacterial extracellular solute-binding protein, family 7"/>
    <property type="match status" value="1"/>
</dbReference>
<organism evidence="6 7">
    <name type="scientific">Salibacterium salarium</name>
    <dbReference type="NCBI Taxonomy" id="284579"/>
    <lineage>
        <taxon>Bacteria</taxon>
        <taxon>Bacillati</taxon>
        <taxon>Bacillota</taxon>
        <taxon>Bacilli</taxon>
        <taxon>Bacillales</taxon>
        <taxon>Bacillaceae</taxon>
    </lineage>
</organism>
<feature type="chain" id="PRO_5018697758" evidence="5">
    <location>
        <begin position="23"/>
        <end position="344"/>
    </location>
</feature>
<feature type="compositionally biased region" description="Basic and acidic residues" evidence="4">
    <location>
        <begin position="279"/>
        <end position="299"/>
    </location>
</feature>
<sequence length="344" mass="37601">MNKKWMGASILASSLLVVSACGSDSGGESSSEGSGSGSEEDVNLIAATQLDSESAFAAGFEKFKEVVEEESDGSVSVEVHTNGDLGGNEDELVQNLETGSVDLVAAAPGFMAQSVEEVDFFSMPYLFESRDHWESAIDGEVGQSLEEEIEGNTNFEVLGYWSAGVRNYYGSEPIETPEDLEGKSLRTQDSPVVTNTWEALGAQPTSVAWDEMYQALQNGVVDSAENDFTNIYLASHHEVADHISQTEHDFTTRLFFTSSDIFDGLSESQQEAVMTAAEEATKAERETDRELAEESRATMEEEGVEINEVDKQPFIEQTESVREDAAENLGLVEEYEKVLDLKEE</sequence>
<evidence type="ECO:0000313" key="7">
    <source>
        <dbReference type="Proteomes" id="UP000275076"/>
    </source>
</evidence>
<dbReference type="InterPro" id="IPR018389">
    <property type="entry name" value="DctP_fam"/>
</dbReference>
<proteinExistence type="inferred from homology"/>
<evidence type="ECO:0000256" key="5">
    <source>
        <dbReference type="SAM" id="SignalP"/>
    </source>
</evidence>
<accession>A0A3R9P4R7</accession>
<dbReference type="AlphaFoldDB" id="A0A3R9P4R7"/>
<name>A0A3R9P4R7_9BACI</name>
<dbReference type="PANTHER" id="PTHR33376">
    <property type="match status" value="1"/>
</dbReference>
<feature type="signal peptide" evidence="5">
    <location>
        <begin position="1"/>
        <end position="22"/>
    </location>
</feature>
<dbReference type="Proteomes" id="UP000275076">
    <property type="component" value="Unassembled WGS sequence"/>
</dbReference>
<gene>
    <name evidence="6" type="ORF">D7Z54_26560</name>
</gene>
<dbReference type="CDD" id="cd13603">
    <property type="entry name" value="PBP2_TRAP_Siap_TeaA_like"/>
    <property type="match status" value="1"/>
</dbReference>
<keyword evidence="2" id="KW-0813">Transport</keyword>
<feature type="compositionally biased region" description="Low complexity" evidence="4">
    <location>
        <begin position="23"/>
        <end position="33"/>
    </location>
</feature>
<evidence type="ECO:0000256" key="2">
    <source>
        <dbReference type="ARBA" id="ARBA00022448"/>
    </source>
</evidence>
<dbReference type="EMBL" id="RBVX01000039">
    <property type="protein sequence ID" value="RSL30281.1"/>
    <property type="molecule type" value="Genomic_DNA"/>
</dbReference>
<dbReference type="OrthoDB" id="9776801at2"/>
<feature type="region of interest" description="Disordered" evidence="4">
    <location>
        <begin position="279"/>
        <end position="303"/>
    </location>
</feature>
<evidence type="ECO:0000313" key="6">
    <source>
        <dbReference type="EMBL" id="RSL30281.1"/>
    </source>
</evidence>
<dbReference type="PIRSF" id="PIRSF006470">
    <property type="entry name" value="DctB"/>
    <property type="match status" value="1"/>
</dbReference>